<evidence type="ECO:0000256" key="6">
    <source>
        <dbReference type="ARBA" id="ARBA00023004"/>
    </source>
</evidence>
<dbReference type="InterPro" id="IPR038297">
    <property type="entry name" value="CcmH/CycL/NrfF/Ccl2_sf"/>
</dbReference>
<dbReference type="Pfam" id="PF03918">
    <property type="entry name" value="CcmH"/>
    <property type="match status" value="1"/>
</dbReference>
<dbReference type="Proteomes" id="UP000297475">
    <property type="component" value="Unassembled WGS sequence"/>
</dbReference>
<organism evidence="9 10">
    <name type="scientific">Natronospirillum operosum</name>
    <dbReference type="NCBI Taxonomy" id="2759953"/>
    <lineage>
        <taxon>Bacteria</taxon>
        <taxon>Pseudomonadati</taxon>
        <taxon>Pseudomonadota</taxon>
        <taxon>Gammaproteobacteria</taxon>
        <taxon>Oceanospirillales</taxon>
        <taxon>Natronospirillaceae</taxon>
        <taxon>Natronospirillum</taxon>
    </lineage>
</organism>
<keyword evidence="5" id="KW-0201">Cytochrome c-type biogenesis</keyword>
<dbReference type="AlphaFoldDB" id="A0A4Z0WEB6"/>
<evidence type="ECO:0000256" key="2">
    <source>
        <dbReference type="ARBA" id="ARBA00022617"/>
    </source>
</evidence>
<dbReference type="GO" id="GO:0005886">
    <property type="term" value="C:plasma membrane"/>
    <property type="evidence" value="ECO:0007669"/>
    <property type="project" value="TreeGrafter"/>
</dbReference>
<dbReference type="Gene3D" id="1.10.8.640">
    <property type="entry name" value="Cytochrome C biogenesis protein"/>
    <property type="match status" value="1"/>
</dbReference>
<proteinExistence type="inferred from homology"/>
<name>A0A4Z0WEB6_9GAMM</name>
<keyword evidence="10" id="KW-1185">Reference proteome</keyword>
<comment type="function">
    <text evidence="7">Possible subunit of a heme lyase.</text>
</comment>
<dbReference type="PANTHER" id="PTHR47870">
    <property type="entry name" value="CYTOCHROME C-TYPE BIOGENESIS PROTEIN CCMH"/>
    <property type="match status" value="1"/>
</dbReference>
<evidence type="ECO:0000256" key="7">
    <source>
        <dbReference type="RuleBase" id="RU364112"/>
    </source>
</evidence>
<evidence type="ECO:0000256" key="1">
    <source>
        <dbReference type="ARBA" id="ARBA00010342"/>
    </source>
</evidence>
<dbReference type="PANTHER" id="PTHR47870:SF1">
    <property type="entry name" value="CYTOCHROME C-TYPE BIOGENESIS PROTEIN CCMH"/>
    <property type="match status" value="1"/>
</dbReference>
<feature type="signal peptide" evidence="7">
    <location>
        <begin position="1"/>
        <end position="19"/>
    </location>
</feature>
<keyword evidence="7" id="KW-1133">Transmembrane helix</keyword>
<keyword evidence="7" id="KW-0472">Membrane</keyword>
<dbReference type="GO" id="GO:0046872">
    <property type="term" value="F:metal ion binding"/>
    <property type="evidence" value="ECO:0007669"/>
    <property type="project" value="UniProtKB-KW"/>
</dbReference>
<dbReference type="InterPro" id="IPR051263">
    <property type="entry name" value="C-type_cytochrome_biogenesis"/>
</dbReference>
<comment type="caution">
    <text evidence="9">The sequence shown here is derived from an EMBL/GenBank/DDBJ whole genome shotgun (WGS) entry which is preliminary data.</text>
</comment>
<reference evidence="9 10" key="1">
    <citation type="submission" date="2019-04" db="EMBL/GenBank/DDBJ databases">
        <title>Natronospirillum operosus gen. nov., sp. nov., a haloalkaliphilic satellite isolated from decaying biomass of laboratory culture of cyanobacterium Geitlerinema sp. and proposal of Natronospirillaceae fam. nov. and Saccharospirillaceae fam. nov.</title>
        <authorList>
            <person name="Kevbrin V."/>
            <person name="Boltyanskaya Y."/>
            <person name="Koziaeva V."/>
            <person name="Grouzdev D.S."/>
            <person name="Park M."/>
            <person name="Cho J."/>
        </authorList>
    </citation>
    <scope>NUCLEOTIDE SEQUENCE [LARGE SCALE GENOMIC DNA]</scope>
    <source>
        <strain evidence="9 10">G-116</strain>
    </source>
</reference>
<evidence type="ECO:0000256" key="4">
    <source>
        <dbReference type="ARBA" id="ARBA00022729"/>
    </source>
</evidence>
<evidence type="ECO:0000256" key="5">
    <source>
        <dbReference type="ARBA" id="ARBA00022748"/>
    </source>
</evidence>
<sequence length="175" mass="19721">MRYWAILLALGLLSTQAPAQTIGEGTGLLIQEDQSLVEPLREFSSAELEERFYRLNWQLRCMQCDNQAIGDSNAPVSAQMRDRVARLLEQGYSDREVVDYMIERYGEGVTYRPRLGGHTIWIWIVGFALTAFLIAVIVGIRNRHGGADDMTTATLSAEEQARLQALRDQNRGETS</sequence>
<evidence type="ECO:0000259" key="8">
    <source>
        <dbReference type="Pfam" id="PF03918"/>
    </source>
</evidence>
<evidence type="ECO:0000313" key="9">
    <source>
        <dbReference type="EMBL" id="TGG95370.1"/>
    </source>
</evidence>
<keyword evidence="4 7" id="KW-0732">Signal</keyword>
<feature type="chain" id="PRO_5021510136" description="Cytochrome c-type biogenesis protein" evidence="7">
    <location>
        <begin position="20"/>
        <end position="175"/>
    </location>
</feature>
<dbReference type="RefSeq" id="WP_135480986.1">
    <property type="nucleotide sequence ID" value="NZ_SRMF01000001.1"/>
</dbReference>
<protein>
    <recommendedName>
        <fullName evidence="7">Cytochrome c-type biogenesis protein</fullName>
    </recommendedName>
</protein>
<keyword evidence="7" id="KW-0812">Transmembrane</keyword>
<dbReference type="InterPro" id="IPR005616">
    <property type="entry name" value="CcmH/CycL/Ccl2/NrfF_N"/>
</dbReference>
<keyword evidence="2 7" id="KW-0349">Heme</keyword>
<comment type="similarity">
    <text evidence="1 7">Belongs to the CcmH/CycL/Ccl2/NrfF family.</text>
</comment>
<keyword evidence="3 7" id="KW-0479">Metal-binding</keyword>
<gene>
    <name evidence="9" type="ORF">E4656_02805</name>
</gene>
<evidence type="ECO:0000256" key="3">
    <source>
        <dbReference type="ARBA" id="ARBA00022723"/>
    </source>
</evidence>
<dbReference type="GO" id="GO:0017004">
    <property type="term" value="P:cytochrome complex assembly"/>
    <property type="evidence" value="ECO:0007669"/>
    <property type="project" value="UniProtKB-KW"/>
</dbReference>
<accession>A0A4Z0WEB6</accession>
<dbReference type="EMBL" id="SRMF01000001">
    <property type="protein sequence ID" value="TGG95370.1"/>
    <property type="molecule type" value="Genomic_DNA"/>
</dbReference>
<dbReference type="CDD" id="cd16378">
    <property type="entry name" value="CcmH_N"/>
    <property type="match status" value="1"/>
</dbReference>
<feature type="domain" description="CcmH/CycL/Ccl2/NrfF N-terminal" evidence="8">
    <location>
        <begin position="34"/>
        <end position="166"/>
    </location>
</feature>
<dbReference type="OrthoDB" id="9804975at2"/>
<evidence type="ECO:0000313" key="10">
    <source>
        <dbReference type="Proteomes" id="UP000297475"/>
    </source>
</evidence>
<keyword evidence="6 7" id="KW-0408">Iron</keyword>
<feature type="transmembrane region" description="Helical" evidence="7">
    <location>
        <begin position="120"/>
        <end position="140"/>
    </location>
</feature>